<evidence type="ECO:0000256" key="2">
    <source>
        <dbReference type="SAM" id="Phobius"/>
    </source>
</evidence>
<keyword evidence="2" id="KW-1133">Transmembrane helix</keyword>
<name>A0ABT4MRU4_GORRU</name>
<evidence type="ECO:0000313" key="5">
    <source>
        <dbReference type="Proteomes" id="UP001067235"/>
    </source>
</evidence>
<feature type="domain" description="DUF4190" evidence="3">
    <location>
        <begin position="85"/>
        <end position="146"/>
    </location>
</feature>
<evidence type="ECO:0000256" key="1">
    <source>
        <dbReference type="SAM" id="MobiDB-lite"/>
    </source>
</evidence>
<keyword evidence="2" id="KW-0812">Transmembrane</keyword>
<feature type="transmembrane region" description="Helical" evidence="2">
    <location>
        <begin position="135"/>
        <end position="160"/>
    </location>
</feature>
<comment type="caution">
    <text evidence="4">The sequence shown here is derived from an EMBL/GenBank/DDBJ whole genome shotgun (WGS) entry which is preliminary data.</text>
</comment>
<dbReference type="Proteomes" id="UP001067235">
    <property type="component" value="Unassembled WGS sequence"/>
</dbReference>
<keyword evidence="2" id="KW-0472">Membrane</keyword>
<organism evidence="4 5">
    <name type="scientific">Gordonia rubripertincta</name>
    <name type="common">Rhodococcus corallinus</name>
    <dbReference type="NCBI Taxonomy" id="36822"/>
    <lineage>
        <taxon>Bacteria</taxon>
        <taxon>Bacillati</taxon>
        <taxon>Actinomycetota</taxon>
        <taxon>Actinomycetes</taxon>
        <taxon>Mycobacteriales</taxon>
        <taxon>Gordoniaceae</taxon>
        <taxon>Gordonia</taxon>
    </lineage>
</organism>
<dbReference type="EMBL" id="JAPWIE010000001">
    <property type="protein sequence ID" value="MCZ4548452.1"/>
    <property type="molecule type" value="Genomic_DNA"/>
</dbReference>
<feature type="compositionally biased region" description="Pro residues" evidence="1">
    <location>
        <begin position="1"/>
        <end position="12"/>
    </location>
</feature>
<accession>A0ABT4MRU4</accession>
<evidence type="ECO:0000259" key="3">
    <source>
        <dbReference type="Pfam" id="PF13828"/>
    </source>
</evidence>
<dbReference type="RefSeq" id="WP_301568902.1">
    <property type="nucleotide sequence ID" value="NZ_JAPWIE010000001.1"/>
</dbReference>
<feature type="transmembrane region" description="Helical" evidence="2">
    <location>
        <begin position="85"/>
        <end position="114"/>
    </location>
</feature>
<keyword evidence="5" id="KW-1185">Reference proteome</keyword>
<dbReference type="InterPro" id="IPR025241">
    <property type="entry name" value="DUF4190"/>
</dbReference>
<evidence type="ECO:0000313" key="4">
    <source>
        <dbReference type="EMBL" id="MCZ4548452.1"/>
    </source>
</evidence>
<reference evidence="4" key="1">
    <citation type="submission" date="2022-12" db="EMBL/GenBank/DDBJ databases">
        <authorList>
            <person name="Krivoruchko A.V."/>
            <person name="Elkin A."/>
        </authorList>
    </citation>
    <scope>NUCLEOTIDE SEQUENCE</scope>
    <source>
        <strain evidence="4">IEGM 1388</strain>
    </source>
</reference>
<proteinExistence type="predicted"/>
<sequence>MTYPPPYDPPSNDPLRKRDSSGDDQSASGPPPADPGFAPTNYDYGNQQGGYQPGYQPPAYGQSGGYQQPAYGAYGAPVSETNSNAIIALVCGIGAFVICGLGAIPAIIFGNKAIAEIDASGGRQDGRGMAQAGKIIGWVAVAMWVIGIVLFAIIFIAAAASSST</sequence>
<gene>
    <name evidence="4" type="ORF">O4213_00555</name>
</gene>
<protein>
    <submittedName>
        <fullName evidence="4">DUF4190 domain-containing protein</fullName>
    </submittedName>
</protein>
<feature type="compositionally biased region" description="Low complexity" evidence="1">
    <location>
        <begin position="53"/>
        <end position="63"/>
    </location>
</feature>
<feature type="region of interest" description="Disordered" evidence="1">
    <location>
        <begin position="1"/>
        <end position="63"/>
    </location>
</feature>
<dbReference type="Pfam" id="PF13828">
    <property type="entry name" value="DUF4190"/>
    <property type="match status" value="1"/>
</dbReference>